<reference evidence="3" key="1">
    <citation type="submission" date="2017-08" db="EMBL/GenBank/DDBJ databases">
        <authorList>
            <person name="Varghese N."/>
            <person name="Submissions S."/>
        </authorList>
    </citation>
    <scope>NUCLEOTIDE SEQUENCE [LARGE SCALE GENOMIC DNA]</scope>
    <source>
        <strain evidence="3">JC22</strain>
    </source>
</reference>
<dbReference type="PANTHER" id="PTHR43283:SF7">
    <property type="entry name" value="BETA-LACTAMASE-RELATED DOMAIN-CONTAINING PROTEIN"/>
    <property type="match status" value="1"/>
</dbReference>
<dbReference type="Proteomes" id="UP000219636">
    <property type="component" value="Unassembled WGS sequence"/>
</dbReference>
<name>A0A285TT48_9BACL</name>
<dbReference type="AlphaFoldDB" id="A0A285TT48"/>
<keyword evidence="3" id="KW-1185">Reference proteome</keyword>
<evidence type="ECO:0000259" key="1">
    <source>
        <dbReference type="Pfam" id="PF00144"/>
    </source>
</evidence>
<dbReference type="Gene3D" id="3.40.710.10">
    <property type="entry name" value="DD-peptidase/beta-lactamase superfamily"/>
    <property type="match status" value="1"/>
</dbReference>
<dbReference type="InterPro" id="IPR012338">
    <property type="entry name" value="Beta-lactam/transpept-like"/>
</dbReference>
<dbReference type="InterPro" id="IPR001466">
    <property type="entry name" value="Beta-lactam-related"/>
</dbReference>
<organism evidence="2 3">
    <name type="scientific">Ureibacillus xyleni</name>
    <dbReference type="NCBI Taxonomy" id="614648"/>
    <lineage>
        <taxon>Bacteria</taxon>
        <taxon>Bacillati</taxon>
        <taxon>Bacillota</taxon>
        <taxon>Bacilli</taxon>
        <taxon>Bacillales</taxon>
        <taxon>Caryophanaceae</taxon>
        <taxon>Ureibacillus</taxon>
    </lineage>
</organism>
<feature type="domain" description="Beta-lactamase-related" evidence="1">
    <location>
        <begin position="3"/>
        <end position="161"/>
    </location>
</feature>
<dbReference type="SUPFAM" id="SSF56601">
    <property type="entry name" value="beta-lactamase/transpeptidase-like"/>
    <property type="match status" value="1"/>
</dbReference>
<dbReference type="EMBL" id="OBMQ01000021">
    <property type="protein sequence ID" value="SOC27197.1"/>
    <property type="molecule type" value="Genomic_DNA"/>
</dbReference>
<dbReference type="InterPro" id="IPR050789">
    <property type="entry name" value="Diverse_Enzym_Activities"/>
</dbReference>
<protein>
    <submittedName>
        <fullName evidence="2">Beta-lactamase</fullName>
    </submittedName>
</protein>
<gene>
    <name evidence="2" type="ORF">SAMN05880501_12135</name>
</gene>
<evidence type="ECO:0000313" key="2">
    <source>
        <dbReference type="EMBL" id="SOC27197.1"/>
    </source>
</evidence>
<sequence>MLILGLILERTTGKSVTEFFYEKIWRHLGVEFPVLMILDSEKHQFEKIESGLVMTAINLAKFGSLFLKNGEWEGKQILSSDWIKECVSPHNVPSNYDHFRYYQKHPWGKMWFNQNKAYYKYLWWGHLNDPRNNDYFALGALGQVLYISPENNTIAIRLGSKWGVKDWWPTILYKLINQ</sequence>
<dbReference type="PANTHER" id="PTHR43283">
    <property type="entry name" value="BETA-LACTAMASE-RELATED"/>
    <property type="match status" value="1"/>
</dbReference>
<proteinExistence type="predicted"/>
<evidence type="ECO:0000313" key="3">
    <source>
        <dbReference type="Proteomes" id="UP000219636"/>
    </source>
</evidence>
<accession>A0A285TT48</accession>
<dbReference type="Pfam" id="PF00144">
    <property type="entry name" value="Beta-lactamase"/>
    <property type="match status" value="1"/>
</dbReference>